<comment type="caution">
    <text evidence="1">The sequence shown here is derived from an EMBL/GenBank/DDBJ whole genome shotgun (WGS) entry which is preliminary data.</text>
</comment>
<feature type="non-terminal residue" evidence="1">
    <location>
        <position position="1"/>
    </location>
</feature>
<name>A0A7J6KM18_PERCH</name>
<dbReference type="OrthoDB" id="10606251at2759"/>
<proteinExistence type="predicted"/>
<accession>A0A7J6KM18</accession>
<evidence type="ECO:0000313" key="2">
    <source>
        <dbReference type="Proteomes" id="UP000591131"/>
    </source>
</evidence>
<sequence>GLVVDCNRRPGLGKAKRLLESTSWSRQIVYRIGGALGVDKAGLHAEIKPLCDAARRLFGRVPQTVAWTTLLSESDLTPLQRECWLRLRQHMLAYIEDGLSKPCHHCTPICSPTEVRRLVLQTDSSGSGGGYYIYLELSSGREVPLVTDSWIWSPRQARYHSNRRELISLFRGVSGAARLVQQLQTTQYSSCQPLREWLQVVIECDNAASVRWCQTTASTLKVTAVERDAIIRLVGALGSQLHTIKAIVPYEIRHLAGAANKRADGLSRVLESPIPGTSSTLHSLLRAVVAENNPAAKGRKKTLFETAEAQHAEAGHDADMDWCSEGCPGHTLPVADTHTIYEEGVRLAAAEEDVVPPQQSPLVRRLKECSWGAGDMFYMVAVMRWSLRAWKKVTSEA</sequence>
<gene>
    <name evidence="1" type="ORF">FOL47_003411</name>
</gene>
<feature type="non-terminal residue" evidence="1">
    <location>
        <position position="397"/>
    </location>
</feature>
<organism evidence="1 2">
    <name type="scientific">Perkinsus chesapeaki</name>
    <name type="common">Clam parasite</name>
    <name type="synonym">Perkinsus andrewsi</name>
    <dbReference type="NCBI Taxonomy" id="330153"/>
    <lineage>
        <taxon>Eukaryota</taxon>
        <taxon>Sar</taxon>
        <taxon>Alveolata</taxon>
        <taxon>Perkinsozoa</taxon>
        <taxon>Perkinsea</taxon>
        <taxon>Perkinsida</taxon>
        <taxon>Perkinsidae</taxon>
        <taxon>Perkinsus</taxon>
    </lineage>
</organism>
<dbReference type="EMBL" id="JAAPAO010002040">
    <property type="protein sequence ID" value="KAF4648345.1"/>
    <property type="molecule type" value="Genomic_DNA"/>
</dbReference>
<dbReference type="AlphaFoldDB" id="A0A7J6KM18"/>
<reference evidence="1 2" key="1">
    <citation type="submission" date="2020-04" db="EMBL/GenBank/DDBJ databases">
        <title>Perkinsus chesapeaki whole genome sequence.</title>
        <authorList>
            <person name="Bogema D.R."/>
        </authorList>
    </citation>
    <scope>NUCLEOTIDE SEQUENCE [LARGE SCALE GENOMIC DNA]</scope>
    <source>
        <strain evidence="1">ATCC PRA-425</strain>
    </source>
</reference>
<evidence type="ECO:0000313" key="1">
    <source>
        <dbReference type="EMBL" id="KAF4648345.1"/>
    </source>
</evidence>
<keyword evidence="2" id="KW-1185">Reference proteome</keyword>
<protein>
    <submittedName>
        <fullName evidence="1">Uncharacterized protein</fullName>
    </submittedName>
</protein>
<dbReference type="Proteomes" id="UP000591131">
    <property type="component" value="Unassembled WGS sequence"/>
</dbReference>